<reference evidence="27" key="1">
    <citation type="submission" date="2017-01" db="EMBL/GenBank/DDBJ databases">
        <title>Comparative genomics of anhydrobiosis in the tardigrade Hypsibius dujardini.</title>
        <authorList>
            <person name="Yoshida Y."/>
            <person name="Koutsovoulos G."/>
            <person name="Laetsch D."/>
            <person name="Stevens L."/>
            <person name="Kumar S."/>
            <person name="Horikawa D."/>
            <person name="Ishino K."/>
            <person name="Komine S."/>
            <person name="Tomita M."/>
            <person name="Blaxter M."/>
            <person name="Arakawa K."/>
        </authorList>
    </citation>
    <scope>NUCLEOTIDE SEQUENCE [LARGE SCALE GENOMIC DNA]</scope>
    <source>
        <strain evidence="27">Z151</strain>
    </source>
</reference>
<dbReference type="AlphaFoldDB" id="A0A1W0X2X2"/>
<keyword evidence="14" id="KW-0862">Zinc</keyword>
<feature type="domain" description="tRNase Z endonuclease" evidence="25">
    <location>
        <begin position="79"/>
        <end position="127"/>
    </location>
</feature>
<dbReference type="Gene3D" id="3.60.15.10">
    <property type="entry name" value="Ribonuclease Z/Hydroxyacylglutathione hydrolase-like"/>
    <property type="match status" value="3"/>
</dbReference>
<evidence type="ECO:0000256" key="9">
    <source>
        <dbReference type="ARBA" id="ARBA00022694"/>
    </source>
</evidence>
<dbReference type="EC" id="3.1.26.11" evidence="6"/>
<dbReference type="Proteomes" id="UP000192578">
    <property type="component" value="Unassembled WGS sequence"/>
</dbReference>
<evidence type="ECO:0000256" key="5">
    <source>
        <dbReference type="ARBA" id="ARBA00007823"/>
    </source>
</evidence>
<gene>
    <name evidence="26" type="ORF">BV898_04389</name>
</gene>
<evidence type="ECO:0000256" key="11">
    <source>
        <dbReference type="ARBA" id="ARBA00022723"/>
    </source>
</evidence>
<dbReference type="Pfam" id="PF13691">
    <property type="entry name" value="Lactamase_B_4"/>
    <property type="match status" value="1"/>
</dbReference>
<dbReference type="CDD" id="cd07718">
    <property type="entry name" value="RNaseZ_ELAC1_ELAC2-C-term-like_MBL-fold"/>
    <property type="match status" value="1"/>
</dbReference>
<evidence type="ECO:0000256" key="22">
    <source>
        <dbReference type="ARBA" id="ARBA00046098"/>
    </source>
</evidence>
<evidence type="ECO:0000256" key="19">
    <source>
        <dbReference type="ARBA" id="ARBA00030729"/>
    </source>
</evidence>
<dbReference type="GO" id="GO:0005634">
    <property type="term" value="C:nucleus"/>
    <property type="evidence" value="ECO:0007669"/>
    <property type="project" value="UniProtKB-SubCell"/>
</dbReference>
<keyword evidence="10" id="KW-0540">Nuclease</keyword>
<accession>A0A1W0X2X2</accession>
<evidence type="ECO:0000256" key="2">
    <source>
        <dbReference type="ARBA" id="ARBA00001947"/>
    </source>
</evidence>
<evidence type="ECO:0000256" key="7">
    <source>
        <dbReference type="ARBA" id="ARBA00013357"/>
    </source>
</evidence>
<dbReference type="GO" id="GO:0046872">
    <property type="term" value="F:metal ion binding"/>
    <property type="evidence" value="ECO:0007669"/>
    <property type="project" value="UniProtKB-KW"/>
</dbReference>
<feature type="region of interest" description="Disordered" evidence="24">
    <location>
        <begin position="194"/>
        <end position="213"/>
    </location>
</feature>
<dbReference type="GO" id="GO:0042645">
    <property type="term" value="C:mitochondrial nucleoid"/>
    <property type="evidence" value="ECO:0007669"/>
    <property type="project" value="UniProtKB-ARBA"/>
</dbReference>
<evidence type="ECO:0000256" key="15">
    <source>
        <dbReference type="ARBA" id="ARBA00022946"/>
    </source>
</evidence>
<dbReference type="EMBL" id="MTYJ01000021">
    <property type="protein sequence ID" value="OQV21815.1"/>
    <property type="molecule type" value="Genomic_DNA"/>
</dbReference>
<comment type="catalytic activity">
    <reaction evidence="1">
        <text>Endonucleolytic cleavage of RNA, removing extra 3' nucleotides from tRNA precursor, generating 3' termini of tRNAs. A 3'-hydroxy group is left at the tRNA terminus and a 5'-phosphoryl group is left at the trailer molecule.</text>
        <dbReference type="EC" id="3.1.26.11"/>
    </reaction>
</comment>
<dbReference type="InterPro" id="IPR047151">
    <property type="entry name" value="RNZ2-like"/>
</dbReference>
<comment type="subcellular location">
    <subcellularLocation>
        <location evidence="4">Mitochondrion matrix</location>
    </subcellularLocation>
    <subcellularLocation>
        <location evidence="3">Nucleus</location>
    </subcellularLocation>
</comment>
<evidence type="ECO:0000313" key="27">
    <source>
        <dbReference type="Proteomes" id="UP000192578"/>
    </source>
</evidence>
<evidence type="ECO:0000256" key="17">
    <source>
        <dbReference type="ARBA" id="ARBA00023242"/>
    </source>
</evidence>
<name>A0A1W0X2X2_HYPEX</name>
<dbReference type="PANTHER" id="PTHR12553">
    <property type="entry name" value="ZINC PHOSPHODIESTERASE ELAC PROTEIN 2"/>
    <property type="match status" value="1"/>
</dbReference>
<dbReference type="PANTHER" id="PTHR12553:SF49">
    <property type="entry name" value="ZINC PHOSPHODIESTERASE ELAC PROTEIN 2"/>
    <property type="match status" value="1"/>
</dbReference>
<keyword evidence="12" id="KW-0255">Endonuclease</keyword>
<proteinExistence type="inferred from homology"/>
<evidence type="ECO:0000256" key="6">
    <source>
        <dbReference type="ARBA" id="ARBA00012477"/>
    </source>
</evidence>
<comment type="subunit">
    <text evidence="23">Homodimer. Interacts with PTCD1.</text>
</comment>
<dbReference type="GO" id="GO:1990180">
    <property type="term" value="P:mitochondrial tRNA 3'-end processing"/>
    <property type="evidence" value="ECO:0007669"/>
    <property type="project" value="TreeGrafter"/>
</dbReference>
<evidence type="ECO:0000256" key="4">
    <source>
        <dbReference type="ARBA" id="ARBA00004305"/>
    </source>
</evidence>
<comment type="caution">
    <text evidence="26">The sequence shown here is derived from an EMBL/GenBank/DDBJ whole genome shotgun (WGS) entry which is preliminary data.</text>
</comment>
<keyword evidence="15" id="KW-0809">Transit peptide</keyword>
<dbReference type="GO" id="GO:0042781">
    <property type="term" value="F:3'-tRNA processing endoribonuclease activity"/>
    <property type="evidence" value="ECO:0007669"/>
    <property type="project" value="UniProtKB-EC"/>
</dbReference>
<protein>
    <recommendedName>
        <fullName evidence="7">Zinc phosphodiesterase ELAC protein 2</fullName>
        <ecNumber evidence="6">3.1.26.11</ecNumber>
    </recommendedName>
    <alternativeName>
        <fullName evidence="21">ElaC homolog protein 2</fullName>
    </alternativeName>
    <alternativeName>
        <fullName evidence="19">Ribonuclease Z 2</fullName>
    </alternativeName>
    <alternativeName>
        <fullName evidence="20">tRNA 3 endonuclease 2</fullName>
    </alternativeName>
    <alternativeName>
        <fullName evidence="18">tRNase Z 2</fullName>
    </alternativeName>
</protein>
<dbReference type="InterPro" id="IPR027794">
    <property type="entry name" value="tRNase_Z_dom"/>
</dbReference>
<organism evidence="26 27">
    <name type="scientific">Hypsibius exemplaris</name>
    <name type="common">Freshwater tardigrade</name>
    <dbReference type="NCBI Taxonomy" id="2072580"/>
    <lineage>
        <taxon>Eukaryota</taxon>
        <taxon>Metazoa</taxon>
        <taxon>Ecdysozoa</taxon>
        <taxon>Tardigrada</taxon>
        <taxon>Eutardigrada</taxon>
        <taxon>Parachela</taxon>
        <taxon>Hypsibioidea</taxon>
        <taxon>Hypsibiidae</taxon>
        <taxon>Hypsibius</taxon>
    </lineage>
</organism>
<evidence type="ECO:0000256" key="1">
    <source>
        <dbReference type="ARBA" id="ARBA00000402"/>
    </source>
</evidence>
<evidence type="ECO:0000259" key="25">
    <source>
        <dbReference type="Pfam" id="PF13691"/>
    </source>
</evidence>
<keyword evidence="13" id="KW-0378">Hydrolase</keyword>
<evidence type="ECO:0000256" key="3">
    <source>
        <dbReference type="ARBA" id="ARBA00004123"/>
    </source>
</evidence>
<feature type="region of interest" description="Disordered" evidence="24">
    <location>
        <begin position="765"/>
        <end position="802"/>
    </location>
</feature>
<comment type="cofactor">
    <cofactor evidence="2">
        <name>Zn(2+)</name>
        <dbReference type="ChEBI" id="CHEBI:29105"/>
    </cofactor>
</comment>
<evidence type="ECO:0000256" key="18">
    <source>
        <dbReference type="ARBA" id="ARBA00030689"/>
    </source>
</evidence>
<dbReference type="InterPro" id="IPR036866">
    <property type="entry name" value="RibonucZ/Hydroxyglut_hydro"/>
</dbReference>
<evidence type="ECO:0000256" key="20">
    <source>
        <dbReference type="ARBA" id="ARBA00032104"/>
    </source>
</evidence>
<sequence>MPLPTIQPFHLLTPATFLRPIIRTAVTGNKDRLQYLLNLMPKEKTVLPRVRRRNEGAVLTSPSQAYLQIIGDGSRGSTCSVMLTTSCTRYLFNCGEGTQRFIHEHKLRLGKVENVFFTSRSWANIGGLAGLSLTMQDMGVPKLSLHGPEGINDIYAMTKRFLQVSGTEIDQVPLSETPFHDHAVTIQSVILNPLPSGNRTESTSRKRSRSASPSRLPADIAVAYIGKIADKPGALLISKCIQFGVPPGPLLAKLKSGEDVKLGNGKTVLARDVCEPHSPGPVFMIVECPTLGHIDSLFASPAVQKHQQSAVSIDDVMEVVVHFTPADVFHSKRYLEWVNLFSPSTHHIVANESNCNPNTVAPYRIQAQLNMLDETIFPLLPGQQPVQASGSRSENPIDASAAPLIATPAKPLMSYYLRPPRRLVAESAIVLNNEEFRNEVLLFEGLIEAVEDYRKNFAAHSFANDLKEPDVTFLGTGSALPSKVRNVSAVLLRINRECSMLFDCGESTAKQMMNFFGPLHVDEEMRRLKSIYLSHAHADHHLGLINLIRTRKECFKLSGDAAEPLIIFLPEPIRSFLEVFSSRFEPIMEDIRIVDCADWCSGLVPGPVAQDILRSLDLQEIQICPVVHCAASFGISVTATAGWKICYSGDTMPCQNLVDIGKNCDLLIHEATMEDGMEEDAKKKRHSTTSQAVEAGRSMKAKFTMLTHFSQRYAKIPLLREGLPTDVGVAFDNMRVRLSELSKIPPMLPALKLMFTDHIGVMEKRSEKLERRREREKTNMPADEEDLIDAGVEEKEFSTTAR</sequence>
<evidence type="ECO:0000256" key="8">
    <source>
        <dbReference type="ARBA" id="ARBA00022553"/>
    </source>
</evidence>
<dbReference type="FunFam" id="3.60.15.10:FF:000014">
    <property type="entry name" value="Zinc phosphodiesterase ELAC protein 2"/>
    <property type="match status" value="1"/>
</dbReference>
<keyword evidence="9" id="KW-0819">tRNA processing</keyword>
<evidence type="ECO:0000256" key="12">
    <source>
        <dbReference type="ARBA" id="ARBA00022759"/>
    </source>
</evidence>
<evidence type="ECO:0000256" key="24">
    <source>
        <dbReference type="SAM" id="MobiDB-lite"/>
    </source>
</evidence>
<keyword evidence="11" id="KW-0479">Metal-binding</keyword>
<dbReference type="OrthoDB" id="527344at2759"/>
<comment type="similarity">
    <text evidence="5">Belongs to the RNase Z family.</text>
</comment>
<evidence type="ECO:0000313" key="26">
    <source>
        <dbReference type="EMBL" id="OQV21815.1"/>
    </source>
</evidence>
<evidence type="ECO:0000256" key="14">
    <source>
        <dbReference type="ARBA" id="ARBA00022833"/>
    </source>
</evidence>
<keyword evidence="16" id="KW-0496">Mitochondrion</keyword>
<comment type="function">
    <text evidence="22">Zinc phosphodiesterase, which displays mitochondrial tRNA 3'-processing endonuclease activity. Involved in tRNA maturation, by removing a 3'-trailer from precursor tRNA. Associates with mitochondrial DNA complexes at the nucleoids to initiate RNA processing and ribosome assembly.</text>
</comment>
<keyword evidence="27" id="KW-1185">Reference proteome</keyword>
<feature type="compositionally biased region" description="Basic and acidic residues" evidence="24">
    <location>
        <begin position="792"/>
        <end position="802"/>
    </location>
</feature>
<evidence type="ECO:0000256" key="23">
    <source>
        <dbReference type="ARBA" id="ARBA00047136"/>
    </source>
</evidence>
<dbReference type="Pfam" id="PF23023">
    <property type="entry name" value="Anti-Pycsar_Apyc1"/>
    <property type="match status" value="1"/>
</dbReference>
<evidence type="ECO:0000256" key="21">
    <source>
        <dbReference type="ARBA" id="ARBA00032616"/>
    </source>
</evidence>
<dbReference type="SUPFAM" id="SSF56281">
    <property type="entry name" value="Metallo-hydrolase/oxidoreductase"/>
    <property type="match status" value="2"/>
</dbReference>
<evidence type="ECO:0000256" key="10">
    <source>
        <dbReference type="ARBA" id="ARBA00022722"/>
    </source>
</evidence>
<keyword evidence="17" id="KW-0539">Nucleus</keyword>
<keyword evidence="8" id="KW-0597">Phosphoprotein</keyword>
<evidence type="ECO:0000256" key="13">
    <source>
        <dbReference type="ARBA" id="ARBA00022801"/>
    </source>
</evidence>
<evidence type="ECO:0000256" key="16">
    <source>
        <dbReference type="ARBA" id="ARBA00023128"/>
    </source>
</evidence>
<feature type="compositionally biased region" description="Basic and acidic residues" evidence="24">
    <location>
        <begin position="765"/>
        <end position="778"/>
    </location>
</feature>